<dbReference type="PANTHER" id="PTHR44757">
    <property type="entry name" value="DIGUANYLATE CYCLASE DGCP"/>
    <property type="match status" value="1"/>
</dbReference>
<dbReference type="PROSITE" id="PS50112">
    <property type="entry name" value="PAS"/>
    <property type="match status" value="1"/>
</dbReference>
<dbReference type="InterPro" id="IPR001610">
    <property type="entry name" value="PAC"/>
</dbReference>
<dbReference type="Pfam" id="PF00990">
    <property type="entry name" value="GGDEF"/>
    <property type="match status" value="1"/>
</dbReference>
<dbReference type="InterPro" id="IPR029787">
    <property type="entry name" value="Nucleotide_cyclase"/>
</dbReference>
<dbReference type="eggNOG" id="COG5001">
    <property type="taxonomic scope" value="Bacteria"/>
</dbReference>
<evidence type="ECO:0000313" key="5">
    <source>
        <dbReference type="EMBL" id="EPZ16989.1"/>
    </source>
</evidence>
<dbReference type="SMART" id="SM00086">
    <property type="entry name" value="PAC"/>
    <property type="match status" value="2"/>
</dbReference>
<dbReference type="CDD" id="cd00130">
    <property type="entry name" value="PAS"/>
    <property type="match status" value="2"/>
</dbReference>
<dbReference type="Pfam" id="PF12974">
    <property type="entry name" value="Phosphonate-bd"/>
    <property type="match status" value="1"/>
</dbReference>
<feature type="domain" description="PAC" evidence="2">
    <location>
        <begin position="457"/>
        <end position="510"/>
    </location>
</feature>
<dbReference type="SUPFAM" id="SSF53850">
    <property type="entry name" value="Periplasmic binding protein-like II"/>
    <property type="match status" value="1"/>
</dbReference>
<dbReference type="PANTHER" id="PTHR44757:SF2">
    <property type="entry name" value="BIOFILM ARCHITECTURE MAINTENANCE PROTEIN MBAA"/>
    <property type="match status" value="1"/>
</dbReference>
<dbReference type="FunFam" id="3.30.70.270:FF:000001">
    <property type="entry name" value="Diguanylate cyclase domain protein"/>
    <property type="match status" value="1"/>
</dbReference>
<evidence type="ECO:0000259" key="3">
    <source>
        <dbReference type="PROSITE" id="PS50883"/>
    </source>
</evidence>
<dbReference type="CDD" id="cd01948">
    <property type="entry name" value="EAL"/>
    <property type="match status" value="1"/>
</dbReference>
<dbReference type="InterPro" id="IPR000014">
    <property type="entry name" value="PAS"/>
</dbReference>
<dbReference type="SMART" id="SM00052">
    <property type="entry name" value="EAL"/>
    <property type="match status" value="1"/>
</dbReference>
<name>T0AVT3_9RHOO</name>
<dbReference type="InterPro" id="IPR035919">
    <property type="entry name" value="EAL_sf"/>
</dbReference>
<dbReference type="PROSITE" id="PS50887">
    <property type="entry name" value="GGDEF"/>
    <property type="match status" value="1"/>
</dbReference>
<dbReference type="CDD" id="cd01949">
    <property type="entry name" value="GGDEF"/>
    <property type="match status" value="1"/>
</dbReference>
<dbReference type="AlphaFoldDB" id="T0AVT3"/>
<dbReference type="InterPro" id="IPR013655">
    <property type="entry name" value="PAS_fold_3"/>
</dbReference>
<dbReference type="EMBL" id="ATJV01000013">
    <property type="protein sequence ID" value="EPZ16989.1"/>
    <property type="molecule type" value="Genomic_DNA"/>
</dbReference>
<accession>T0AVT3</accession>
<dbReference type="Gene3D" id="3.30.450.20">
    <property type="entry name" value="PAS domain"/>
    <property type="match status" value="2"/>
</dbReference>
<evidence type="ECO:0000259" key="2">
    <source>
        <dbReference type="PROSITE" id="PS50113"/>
    </source>
</evidence>
<feature type="domain" description="PAS" evidence="1">
    <location>
        <begin position="504"/>
        <end position="552"/>
    </location>
</feature>
<reference evidence="5 6" key="1">
    <citation type="submission" date="2013-06" db="EMBL/GenBank/DDBJ databases">
        <title>Draft genome sequence of Thauera terpenica.</title>
        <authorList>
            <person name="Liu B."/>
            <person name="Frostegard A.H."/>
            <person name="Shapleigh J.P."/>
        </authorList>
    </citation>
    <scope>NUCLEOTIDE SEQUENCE [LARGE SCALE GENOMIC DNA]</scope>
    <source>
        <strain evidence="5 6">58Eu</strain>
    </source>
</reference>
<dbReference type="Gene3D" id="3.40.190.10">
    <property type="entry name" value="Periplasmic binding protein-like II"/>
    <property type="match status" value="2"/>
</dbReference>
<evidence type="ECO:0008006" key="7">
    <source>
        <dbReference type="Google" id="ProtNLM"/>
    </source>
</evidence>
<feature type="domain" description="GGDEF" evidence="4">
    <location>
        <begin position="664"/>
        <end position="793"/>
    </location>
</feature>
<dbReference type="GO" id="GO:0003824">
    <property type="term" value="F:catalytic activity"/>
    <property type="evidence" value="ECO:0007669"/>
    <property type="project" value="UniProtKB-ARBA"/>
</dbReference>
<dbReference type="SUPFAM" id="SSF55785">
    <property type="entry name" value="PYP-like sensor domain (PAS domain)"/>
    <property type="match status" value="2"/>
</dbReference>
<dbReference type="PROSITE" id="PS50113">
    <property type="entry name" value="PAC"/>
    <property type="match status" value="2"/>
</dbReference>
<feature type="domain" description="PAC" evidence="2">
    <location>
        <begin position="580"/>
        <end position="632"/>
    </location>
</feature>
<dbReference type="InterPro" id="IPR052155">
    <property type="entry name" value="Biofilm_reg_signaling"/>
</dbReference>
<dbReference type="STRING" id="1348657.M622_09650"/>
<sequence>MAVCFETGFQIERPLKSNRASQHKRIMIRFILLLAMLLSSLASPVQAAQQLVLGVLAYRPKPVMEQAWRPLAESLAAALPDTALTLRILDSSEFTQALRKDELDVVFTNPTHFIALRSENVLSGVLATVVTMHQGRPKSTLGGVIIVRSERTELTTLADLRDKRVATPNRNFLGGYVAQAYELLEAGIGPDQIELESGSNLHDAVVDAVLKGEVDAGFIRTGVLEQLAQEGRIDPSRLRVLNEQHHPDFPYAVSTRLYPEWPVVALPHVEEKLARRIAAQLLSLEPNDPVLRAAGIHGFTIPADYTQVESAMRALRVTPFDSLPVFTWRDVLLRYPEWISALTAAVLIIIVLALGLARGNRQLSLAHRRARALAATIELERERLGNIIAATQVGTWEWNVSSGELTLNARWANMLGYELAELEPISIEIWRRFAHPDDIASSNALVARHLKGELTDYRIEVRMRHKAGHWIWVYDCGRLVSRTPSGEPLLMVGTHQDISERKLAEEMLRLSASVFTNSYDAIMITDSTNHIVDVNPAFTRITGYRREEALGRKPSLLNSGRHEHEFYAQMWRSLNERGHWRGEVWNRRKNGEIFAESLSITCVKDEHGQLIHHVAVFSDISRLKAHADELDRIAHFDPLTGVPNRRLLDDRLKHAIARAERSGQTLAVCMLDLDGFKPINDQFGHEAGDHLLVQIVSRLQSMLRKVDTVARLGGDEFVLLLGDLESDAVFERILDEVRKPVRLRGEDVSVSASVGVTLYPEDHSDADTLLRHADQAMYLAKQRGRDCVQLFDAGVELSLQAKQELLRRLAQALEAREFVLHYQPKVDMLQGRPIGVEALVRWQHPERGMLAPGEFLPTIEGSELEVELGEWVIRSALQQIDSWRALGLDLPVAVNVSARHLLRPGFVRSLRDALAQHPAIAPDRLEIEIIESTAITDMHSALEVLTACRALGVRLALDDFGTGYASLAYFRRLPVDLLKIDHSFVRDMLTDADDRAIVLSVVHLAQSFGREVIAEGVETMEHAQALIDIGCHLGQGFGIARPMPPTHIPGWMSWYTASADTDAPSFAPPP</sequence>
<dbReference type="Pfam" id="PF08447">
    <property type="entry name" value="PAS_3"/>
    <property type="match status" value="1"/>
</dbReference>
<proteinExistence type="predicted"/>
<protein>
    <recommendedName>
        <fullName evidence="7">Diguanylate cyclase</fullName>
    </recommendedName>
</protein>
<dbReference type="Gene3D" id="3.20.20.450">
    <property type="entry name" value="EAL domain"/>
    <property type="match status" value="1"/>
</dbReference>
<dbReference type="PATRIC" id="fig|1348657.5.peg.463"/>
<dbReference type="SMART" id="SM00091">
    <property type="entry name" value="PAS"/>
    <property type="match status" value="2"/>
</dbReference>
<keyword evidence="6" id="KW-1185">Reference proteome</keyword>
<dbReference type="SMART" id="SM00267">
    <property type="entry name" value="GGDEF"/>
    <property type="match status" value="1"/>
</dbReference>
<dbReference type="NCBIfam" id="TIGR00229">
    <property type="entry name" value="sensory_box"/>
    <property type="match status" value="2"/>
</dbReference>
<evidence type="ECO:0000313" key="6">
    <source>
        <dbReference type="Proteomes" id="UP000015455"/>
    </source>
</evidence>
<dbReference type="InterPro" id="IPR043128">
    <property type="entry name" value="Rev_trsase/Diguanyl_cyclase"/>
</dbReference>
<dbReference type="InterPro" id="IPR001633">
    <property type="entry name" value="EAL_dom"/>
</dbReference>
<dbReference type="SUPFAM" id="SSF55073">
    <property type="entry name" value="Nucleotide cyclase"/>
    <property type="match status" value="1"/>
</dbReference>
<dbReference type="NCBIfam" id="TIGR00254">
    <property type="entry name" value="GGDEF"/>
    <property type="match status" value="1"/>
</dbReference>
<feature type="domain" description="EAL" evidence="3">
    <location>
        <begin position="802"/>
        <end position="1056"/>
    </location>
</feature>
<comment type="caution">
    <text evidence="5">The sequence shown here is derived from an EMBL/GenBank/DDBJ whole genome shotgun (WGS) entry which is preliminary data.</text>
</comment>
<evidence type="ECO:0000259" key="4">
    <source>
        <dbReference type="PROSITE" id="PS50887"/>
    </source>
</evidence>
<gene>
    <name evidence="5" type="ORF">M622_09650</name>
</gene>
<dbReference type="InterPro" id="IPR000160">
    <property type="entry name" value="GGDEF_dom"/>
</dbReference>
<dbReference type="SUPFAM" id="SSF141868">
    <property type="entry name" value="EAL domain-like"/>
    <property type="match status" value="1"/>
</dbReference>
<dbReference type="Proteomes" id="UP000015455">
    <property type="component" value="Unassembled WGS sequence"/>
</dbReference>
<dbReference type="PROSITE" id="PS50883">
    <property type="entry name" value="EAL"/>
    <property type="match status" value="1"/>
</dbReference>
<dbReference type="InterPro" id="IPR000700">
    <property type="entry name" value="PAS-assoc_C"/>
</dbReference>
<dbReference type="Pfam" id="PF00563">
    <property type="entry name" value="EAL"/>
    <property type="match status" value="1"/>
</dbReference>
<organism evidence="5 6">
    <name type="scientific">Thauera terpenica 58Eu</name>
    <dbReference type="NCBI Taxonomy" id="1348657"/>
    <lineage>
        <taxon>Bacteria</taxon>
        <taxon>Pseudomonadati</taxon>
        <taxon>Pseudomonadota</taxon>
        <taxon>Betaproteobacteria</taxon>
        <taxon>Rhodocyclales</taxon>
        <taxon>Zoogloeaceae</taxon>
        <taxon>Thauera</taxon>
    </lineage>
</organism>
<dbReference type="Gene3D" id="3.30.70.270">
    <property type="match status" value="1"/>
</dbReference>
<evidence type="ECO:0000259" key="1">
    <source>
        <dbReference type="PROSITE" id="PS50112"/>
    </source>
</evidence>
<dbReference type="Pfam" id="PF13426">
    <property type="entry name" value="PAS_9"/>
    <property type="match status" value="1"/>
</dbReference>
<dbReference type="eggNOG" id="COG3221">
    <property type="taxonomic scope" value="Bacteria"/>
</dbReference>
<dbReference type="InterPro" id="IPR035965">
    <property type="entry name" value="PAS-like_dom_sf"/>
</dbReference>